<dbReference type="EMBL" id="CAFABA010000183">
    <property type="protein sequence ID" value="CAB4836481.1"/>
    <property type="molecule type" value="Genomic_DNA"/>
</dbReference>
<keyword evidence="1" id="KW-0472">Membrane</keyword>
<reference evidence="4" key="1">
    <citation type="submission" date="2020-05" db="EMBL/GenBank/DDBJ databases">
        <authorList>
            <person name="Chiriac C."/>
            <person name="Salcher M."/>
            <person name="Ghai R."/>
            <person name="Kavagutti S V."/>
        </authorList>
    </citation>
    <scope>NUCLEOTIDE SEQUENCE</scope>
</reference>
<evidence type="ECO:0000256" key="1">
    <source>
        <dbReference type="SAM" id="Phobius"/>
    </source>
</evidence>
<keyword evidence="1" id="KW-1133">Transmembrane helix</keyword>
<evidence type="ECO:0000313" key="4">
    <source>
        <dbReference type="EMBL" id="CAB5010487.1"/>
    </source>
</evidence>
<name>A0A6J7PYN6_9ZZZZ</name>
<evidence type="ECO:0000313" key="3">
    <source>
        <dbReference type="EMBL" id="CAB4941030.1"/>
    </source>
</evidence>
<dbReference type="Gene3D" id="1.20.1290.10">
    <property type="entry name" value="AhpD-like"/>
    <property type="match status" value="1"/>
</dbReference>
<keyword evidence="1" id="KW-0812">Transmembrane</keyword>
<dbReference type="EMBL" id="CAFBOS010000158">
    <property type="protein sequence ID" value="CAB5010487.1"/>
    <property type="molecule type" value="Genomic_DNA"/>
</dbReference>
<feature type="transmembrane region" description="Helical" evidence="1">
    <location>
        <begin position="20"/>
        <end position="42"/>
    </location>
</feature>
<gene>
    <name evidence="2" type="ORF">UFOPK3139_02925</name>
    <name evidence="3" type="ORF">UFOPK3543_03256</name>
    <name evidence="4" type="ORF">UFOPK3967_02206</name>
</gene>
<protein>
    <submittedName>
        <fullName evidence="4">Unannotated protein</fullName>
    </submittedName>
</protein>
<sequence length="165" mass="17695">MPRVSIPAGHDPRTHVWALAGPAGAAAMAFSSAVMAGSMLSLREYESARISIAGVNDCELCLSWRSAAAARGNPNDPASLPEDFYACVLARRFATLSTRERLCADYATRFASDHLAMGDDLWIEMHEQFTDAEIVDLTLCVGSCLVFGRINRVLDIDGGCRVGAA</sequence>
<proteinExistence type="predicted"/>
<accession>A0A6J7PYN6</accession>
<dbReference type="SUPFAM" id="SSF69118">
    <property type="entry name" value="AhpD-like"/>
    <property type="match status" value="1"/>
</dbReference>
<dbReference type="EMBL" id="CAFBMH010000233">
    <property type="protein sequence ID" value="CAB4941030.1"/>
    <property type="molecule type" value="Genomic_DNA"/>
</dbReference>
<evidence type="ECO:0000313" key="2">
    <source>
        <dbReference type="EMBL" id="CAB4836481.1"/>
    </source>
</evidence>
<dbReference type="InterPro" id="IPR029032">
    <property type="entry name" value="AhpD-like"/>
</dbReference>
<dbReference type="AlphaFoldDB" id="A0A6J7PYN6"/>
<organism evidence="4">
    <name type="scientific">freshwater metagenome</name>
    <dbReference type="NCBI Taxonomy" id="449393"/>
    <lineage>
        <taxon>unclassified sequences</taxon>
        <taxon>metagenomes</taxon>
        <taxon>ecological metagenomes</taxon>
    </lineage>
</organism>